<dbReference type="EMBL" id="CP013067">
    <property type="protein sequence ID" value="ALP40313.1"/>
    <property type="molecule type" value="Genomic_DNA"/>
</dbReference>
<dbReference type="InterPro" id="IPR032466">
    <property type="entry name" value="Metal_Hydrolase"/>
</dbReference>
<dbReference type="Gene3D" id="3.10.310.70">
    <property type="match status" value="1"/>
</dbReference>
<dbReference type="InterPro" id="IPR033932">
    <property type="entry name" value="YtcJ-like"/>
</dbReference>
<dbReference type="CDD" id="cd01300">
    <property type="entry name" value="YtcJ_like"/>
    <property type="match status" value="1"/>
</dbReference>
<organism evidence="2 3">
    <name type="scientific">Aeromonas schubertii</name>
    <dbReference type="NCBI Taxonomy" id="652"/>
    <lineage>
        <taxon>Bacteria</taxon>
        <taxon>Pseudomonadati</taxon>
        <taxon>Pseudomonadota</taxon>
        <taxon>Gammaproteobacteria</taxon>
        <taxon>Aeromonadales</taxon>
        <taxon>Aeromonadaceae</taxon>
        <taxon>Aeromonas</taxon>
    </lineage>
</organism>
<dbReference type="Gene3D" id="2.30.40.10">
    <property type="entry name" value="Urease, subunit C, domain 1"/>
    <property type="match status" value="1"/>
</dbReference>
<dbReference type="InterPro" id="IPR013108">
    <property type="entry name" value="Amidohydro_3"/>
</dbReference>
<proteinExistence type="predicted"/>
<dbReference type="InterPro" id="IPR011059">
    <property type="entry name" value="Metal-dep_hydrolase_composite"/>
</dbReference>
<dbReference type="Pfam" id="PF07969">
    <property type="entry name" value="Amidohydro_3"/>
    <property type="match status" value="1"/>
</dbReference>
<dbReference type="AlphaFoldDB" id="A0A0S2SF21"/>
<evidence type="ECO:0000313" key="2">
    <source>
        <dbReference type="EMBL" id="ALP40313.1"/>
    </source>
</evidence>
<evidence type="ECO:0000259" key="1">
    <source>
        <dbReference type="Pfam" id="PF07969"/>
    </source>
</evidence>
<reference evidence="3" key="1">
    <citation type="submission" date="2015-10" db="EMBL/GenBank/DDBJ databases">
        <title>Complete Genome Sequence of Aeromonas schubertii strain WL1483.</title>
        <authorList>
            <person name="Liu L."/>
        </authorList>
    </citation>
    <scope>NUCLEOTIDE SEQUENCE [LARGE SCALE GENOMIC DNA]</scope>
    <source>
        <strain evidence="3">WL1483</strain>
    </source>
</reference>
<dbReference type="Proteomes" id="UP000058114">
    <property type="component" value="Chromosome"/>
</dbReference>
<reference evidence="2 3" key="2">
    <citation type="journal article" date="2016" name="Genome Announc.">
        <title>Complete Genome Sequence of the Highly Virulent Aeromonas schubertii Strain WL1483, Isolated from Diseased Snakehead Fish (Channa argus) in China.</title>
        <authorList>
            <person name="Liu L."/>
            <person name="Li N."/>
            <person name="Zhang D."/>
            <person name="Fu X."/>
            <person name="Shi C."/>
            <person name="Lin Q."/>
            <person name="Hao G."/>
        </authorList>
    </citation>
    <scope>NUCLEOTIDE SEQUENCE [LARGE SCALE GENOMIC DNA]</scope>
    <source>
        <strain evidence="2 3">WL1483</strain>
    </source>
</reference>
<dbReference type="PANTHER" id="PTHR22642:SF2">
    <property type="entry name" value="PROTEIN LONG AFTER FAR-RED 3"/>
    <property type="match status" value="1"/>
</dbReference>
<protein>
    <recommendedName>
        <fullName evidence="1">Amidohydrolase 3 domain-containing protein</fullName>
    </recommendedName>
</protein>
<evidence type="ECO:0000313" key="3">
    <source>
        <dbReference type="Proteomes" id="UP000058114"/>
    </source>
</evidence>
<accession>A0A0S2SF21</accession>
<dbReference type="Gene3D" id="3.20.20.140">
    <property type="entry name" value="Metal-dependent hydrolases"/>
    <property type="match status" value="1"/>
</dbReference>
<gene>
    <name evidence="2" type="ORF">WL1483_894</name>
</gene>
<sequence length="614" mass="65936">MMLASNVTNIGEAYMKPAPLPLALLLTAGLSQAVSPAKPSADLIYLGGDIVTVNDAAPTVEALAVKGGRILALGGKKAIMKLKGEQTQIIDLAGKTLIPGFIDAHGHVFNSGIQALSANLLAPPDGGVTNITTLQQALKAWGSDAENRQHGIILGFGYDDSQLQEGRHPTRQELDQVSTTLPVIIIHQSGHLVTLNTKALALAGIDATSNDPVGGKIRREQDGRTPSGVLEETAFFATLLPLFTKLSPQENRVIFKAGMALYARYGYTTAQEGRASSTAVKTMYQLAEQEKLPIDVAAYPDIQIASDVITAPYYSSRYTNGFRVAGAKLNLDGSPQGKTAWLTQPYLVPPAGQAAGYKGYPSMSDEQAEEYIEKAQRNGWQLLTHVNGDAAIDQLIKGVEASEKRHGKSDRAFVAIHAQTARKDQVVSFKRLGIFPSFFPMHTFYWGDWHTDSVLGKPRADNISPTGWARELGMIFTSHHDAPVAFPNAMRVYSATVNRVSRTGRAIGPDQRVSSLEGLKAQTLWAAIQYKEESNKGSLEVGKLADMVVLSANPLKVSPQALADIAIEATIKEGRTVYQNGPVASSRIACIDSPRCSQVATTAMMASGMLQHAH</sequence>
<dbReference type="PATRIC" id="fig|652.5.peg.2205"/>
<dbReference type="SUPFAM" id="SSF51338">
    <property type="entry name" value="Composite domain of metallo-dependent hydrolases"/>
    <property type="match status" value="1"/>
</dbReference>
<dbReference type="KEGG" id="asr:WL1483_894"/>
<feature type="domain" description="Amidohydrolase 3" evidence="1">
    <location>
        <begin position="88"/>
        <end position="578"/>
    </location>
</feature>
<dbReference type="SUPFAM" id="SSF51556">
    <property type="entry name" value="Metallo-dependent hydrolases"/>
    <property type="match status" value="1"/>
</dbReference>
<dbReference type="PANTHER" id="PTHR22642">
    <property type="entry name" value="IMIDAZOLONEPROPIONASE"/>
    <property type="match status" value="1"/>
</dbReference>
<name>A0A0S2SF21_9GAMM</name>
<dbReference type="GO" id="GO:0016810">
    <property type="term" value="F:hydrolase activity, acting on carbon-nitrogen (but not peptide) bonds"/>
    <property type="evidence" value="ECO:0007669"/>
    <property type="project" value="InterPro"/>
</dbReference>